<feature type="region of interest" description="Disordered" evidence="1">
    <location>
        <begin position="206"/>
        <end position="229"/>
    </location>
</feature>
<keyword evidence="3" id="KW-1185">Reference proteome</keyword>
<feature type="compositionally biased region" description="Basic and acidic residues" evidence="1">
    <location>
        <begin position="39"/>
        <end position="70"/>
    </location>
</feature>
<comment type="caution">
    <text evidence="2">The sequence shown here is derived from an EMBL/GenBank/DDBJ whole genome shotgun (WGS) entry which is preliminary data.</text>
</comment>
<feature type="compositionally biased region" description="Basic and acidic residues" evidence="1">
    <location>
        <begin position="86"/>
        <end position="100"/>
    </location>
</feature>
<evidence type="ECO:0000256" key="1">
    <source>
        <dbReference type="SAM" id="MobiDB-lite"/>
    </source>
</evidence>
<feature type="compositionally biased region" description="Basic and acidic residues" evidence="1">
    <location>
        <begin position="212"/>
        <end position="229"/>
    </location>
</feature>
<name>A0A397VJ55_9GLOM</name>
<dbReference type="EMBL" id="QKWP01000445">
    <property type="protein sequence ID" value="RIB19923.1"/>
    <property type="molecule type" value="Genomic_DNA"/>
</dbReference>
<dbReference type="Proteomes" id="UP000266673">
    <property type="component" value="Unassembled WGS sequence"/>
</dbReference>
<accession>A0A397VJ55</accession>
<sequence length="564" mass="65007">MLIKLTSGYIDNFSIAGECRYNQRGRRRGSHGRGSRGSRGRELGGHERGSKERESHEEESQHENELDTNRDCGVGGYKRRNRRSHKEIQYENKSESNRNHEISGREIGGCRIGGCRIGDHGVNDREIRDCVINNCGVNNQRIGDRDVSNHEIDDRRIGDYRVSDRRIGDREINNRSINNQGIGDRDEVAEVVKKFNIKNELKSNGCHRIKDHGKGSKRKESYKENQRKNEREVIAEPFISNNEFNDIDSNYEEIESDIALTMQIYESMIDSELYDILTIKSPVRNRNKNSTQQQDKQLLCFKYIIINRLDHYQENYKKQAKDKEQQKNNINDDNDDNEVVESYKQKTGIPKALKDMTNIFEVCQYLVLERPDVLATANQMKNAMNTLLNSSTTTVPQSATSNNIKPVTSNDISEDKGLARLWHEEIKCLFLRCRNPSTGAIESLITEIFKYELYSNEAVEIIVIQSEEQQMLIPSRTDINEFITQEVVKQVLKRYLSGTNIDRLKRCGTMNKLVTLIRETFKICFNAYSTKAIKELDYITIDCKIPSRSGKNIVSRLSIPNSLV</sequence>
<evidence type="ECO:0000313" key="2">
    <source>
        <dbReference type="EMBL" id="RIB19923.1"/>
    </source>
</evidence>
<feature type="region of interest" description="Disordered" evidence="1">
    <location>
        <begin position="24"/>
        <end position="100"/>
    </location>
</feature>
<reference evidence="2 3" key="1">
    <citation type="submission" date="2018-06" db="EMBL/GenBank/DDBJ databases">
        <title>Comparative genomics reveals the genomic features of Rhizophagus irregularis, R. cerebriforme, R. diaphanum and Gigaspora rosea, and their symbiotic lifestyle signature.</title>
        <authorList>
            <person name="Morin E."/>
            <person name="San Clemente H."/>
            <person name="Chen E.C.H."/>
            <person name="De La Providencia I."/>
            <person name="Hainaut M."/>
            <person name="Kuo A."/>
            <person name="Kohler A."/>
            <person name="Murat C."/>
            <person name="Tang N."/>
            <person name="Roy S."/>
            <person name="Loubradou J."/>
            <person name="Henrissat B."/>
            <person name="Grigoriev I.V."/>
            <person name="Corradi N."/>
            <person name="Roux C."/>
            <person name="Martin F.M."/>
        </authorList>
    </citation>
    <scope>NUCLEOTIDE SEQUENCE [LARGE SCALE GENOMIC DNA]</scope>
    <source>
        <strain evidence="2 3">DAOM 194757</strain>
    </source>
</reference>
<dbReference type="STRING" id="44941.A0A397VJ55"/>
<organism evidence="2 3">
    <name type="scientific">Gigaspora rosea</name>
    <dbReference type="NCBI Taxonomy" id="44941"/>
    <lineage>
        <taxon>Eukaryota</taxon>
        <taxon>Fungi</taxon>
        <taxon>Fungi incertae sedis</taxon>
        <taxon>Mucoromycota</taxon>
        <taxon>Glomeromycotina</taxon>
        <taxon>Glomeromycetes</taxon>
        <taxon>Diversisporales</taxon>
        <taxon>Gigasporaceae</taxon>
        <taxon>Gigaspora</taxon>
    </lineage>
</organism>
<feature type="compositionally biased region" description="Basic residues" evidence="1">
    <location>
        <begin position="24"/>
        <end position="38"/>
    </location>
</feature>
<proteinExistence type="predicted"/>
<dbReference type="AlphaFoldDB" id="A0A397VJ55"/>
<dbReference type="OrthoDB" id="2423689at2759"/>
<gene>
    <name evidence="2" type="ORF">C2G38_2180572</name>
</gene>
<evidence type="ECO:0000313" key="3">
    <source>
        <dbReference type="Proteomes" id="UP000266673"/>
    </source>
</evidence>
<protein>
    <submittedName>
        <fullName evidence="2">Uncharacterized protein</fullName>
    </submittedName>
</protein>
<feature type="region of interest" description="Disordered" evidence="1">
    <location>
        <begin position="319"/>
        <end position="339"/>
    </location>
</feature>